<feature type="transmembrane region" description="Helical" evidence="6">
    <location>
        <begin position="243"/>
        <end position="262"/>
    </location>
</feature>
<feature type="domain" description="Major facilitator superfamily (MFS) profile" evidence="7">
    <location>
        <begin position="12"/>
        <end position="386"/>
    </location>
</feature>
<keyword evidence="3 6" id="KW-0812">Transmembrane</keyword>
<dbReference type="Gene3D" id="1.20.1250.20">
    <property type="entry name" value="MFS general substrate transporter like domains"/>
    <property type="match status" value="1"/>
</dbReference>
<dbReference type="PANTHER" id="PTHR43124:SF8">
    <property type="entry name" value="INNER MEMBRANE TRANSPORT PROTEIN YDHP"/>
    <property type="match status" value="1"/>
</dbReference>
<feature type="transmembrane region" description="Helical" evidence="6">
    <location>
        <begin position="77"/>
        <end position="95"/>
    </location>
</feature>
<evidence type="ECO:0000256" key="3">
    <source>
        <dbReference type="ARBA" id="ARBA00022692"/>
    </source>
</evidence>
<dbReference type="InterPro" id="IPR036259">
    <property type="entry name" value="MFS_trans_sf"/>
</dbReference>
<dbReference type="PANTHER" id="PTHR43124">
    <property type="entry name" value="PURINE EFFLUX PUMP PBUE"/>
    <property type="match status" value="1"/>
</dbReference>
<evidence type="ECO:0000256" key="5">
    <source>
        <dbReference type="ARBA" id="ARBA00023136"/>
    </source>
</evidence>
<keyword evidence="2" id="KW-1003">Cell membrane</keyword>
<feature type="transmembrane region" description="Helical" evidence="6">
    <location>
        <begin position="164"/>
        <end position="186"/>
    </location>
</feature>
<evidence type="ECO:0000313" key="8">
    <source>
        <dbReference type="EMBL" id="MDD2114994.1"/>
    </source>
</evidence>
<evidence type="ECO:0000256" key="6">
    <source>
        <dbReference type="SAM" id="Phobius"/>
    </source>
</evidence>
<feature type="transmembrane region" description="Helical" evidence="6">
    <location>
        <begin position="361"/>
        <end position="381"/>
    </location>
</feature>
<dbReference type="InterPro" id="IPR020846">
    <property type="entry name" value="MFS_dom"/>
</dbReference>
<feature type="transmembrane region" description="Helical" evidence="6">
    <location>
        <begin position="107"/>
        <end position="128"/>
    </location>
</feature>
<feature type="transmembrane region" description="Helical" evidence="6">
    <location>
        <begin position="50"/>
        <end position="70"/>
    </location>
</feature>
<dbReference type="SUPFAM" id="SSF103473">
    <property type="entry name" value="MFS general substrate transporter"/>
    <property type="match status" value="1"/>
</dbReference>
<sequence length="396" mass="40063">MTGTRAMKAGRVLFALAIGAFGIGTTEFTPMGLLPVIAQGVDVSIPSAGMLITAYAIGVMVGAPIMTLLFSRFGKRAALMALMAIFTLGNLLSSLSPDYYTLLASRLVTSLNHGAFFGLGAVVAASVVPKEKQASAVATMFMGLTIANIGGVPAATWIGQQVGWRMAFAGTAVLGLLAMAALWYALPKGERGSVPHVRKELAVIARPSVLLAMATTVLGAGAMFTLYTYVAPVLAELTGASDSFVTLGLVLIGVGFTLGNSLGGRLADWSLDGAARIFLAALAVIMLLMPLVLGSHIGAAIALLVWGMFTFAVVPPLQMRVMIAAIEAPGLASSINVGAFNLGNAVGAALGGAVISLDLGYAAVPMAGGVLAAAGLLLVWLGGRSKAAGKTAADAA</sequence>
<dbReference type="Pfam" id="PF07690">
    <property type="entry name" value="MFS_1"/>
    <property type="match status" value="1"/>
</dbReference>
<feature type="transmembrane region" description="Helical" evidence="6">
    <location>
        <begin position="299"/>
        <end position="319"/>
    </location>
</feature>
<protein>
    <submittedName>
        <fullName evidence="8">MFS transporter</fullName>
    </submittedName>
</protein>
<feature type="transmembrane region" description="Helical" evidence="6">
    <location>
        <begin position="207"/>
        <end position="231"/>
    </location>
</feature>
<evidence type="ECO:0000256" key="4">
    <source>
        <dbReference type="ARBA" id="ARBA00022989"/>
    </source>
</evidence>
<dbReference type="GO" id="GO:0022857">
    <property type="term" value="F:transmembrane transporter activity"/>
    <property type="evidence" value="ECO:0007669"/>
    <property type="project" value="InterPro"/>
</dbReference>
<dbReference type="InterPro" id="IPR011701">
    <property type="entry name" value="MFS"/>
</dbReference>
<dbReference type="Proteomes" id="UP001150728">
    <property type="component" value="Unassembled WGS sequence"/>
</dbReference>
<name>A0A9X4DJR5_9PSED</name>
<dbReference type="CDD" id="cd17324">
    <property type="entry name" value="MFS_NepI_like"/>
    <property type="match status" value="1"/>
</dbReference>
<feature type="transmembrane region" description="Helical" evidence="6">
    <location>
        <begin position="274"/>
        <end position="293"/>
    </location>
</feature>
<dbReference type="EMBL" id="JANIAM010000026">
    <property type="protein sequence ID" value="MDD2114994.1"/>
    <property type="molecule type" value="Genomic_DNA"/>
</dbReference>
<comment type="subcellular location">
    <subcellularLocation>
        <location evidence="1">Cell membrane</location>
        <topology evidence="1">Multi-pass membrane protein</topology>
    </subcellularLocation>
</comment>
<dbReference type="AlphaFoldDB" id="A0A9X4DJR5"/>
<gene>
    <name evidence="8" type="ORF">NP554_24720</name>
</gene>
<feature type="transmembrane region" description="Helical" evidence="6">
    <location>
        <begin position="331"/>
        <end position="355"/>
    </location>
</feature>
<keyword evidence="4 6" id="KW-1133">Transmembrane helix</keyword>
<feature type="transmembrane region" description="Helical" evidence="6">
    <location>
        <begin position="135"/>
        <end position="158"/>
    </location>
</feature>
<evidence type="ECO:0000313" key="9">
    <source>
        <dbReference type="Proteomes" id="UP001150728"/>
    </source>
</evidence>
<dbReference type="InterPro" id="IPR050189">
    <property type="entry name" value="MFS_Efflux_Transporters"/>
</dbReference>
<evidence type="ECO:0000256" key="2">
    <source>
        <dbReference type="ARBA" id="ARBA00022475"/>
    </source>
</evidence>
<dbReference type="PROSITE" id="PS50850">
    <property type="entry name" value="MFS"/>
    <property type="match status" value="1"/>
</dbReference>
<comment type="caution">
    <text evidence="8">The sequence shown here is derived from an EMBL/GenBank/DDBJ whole genome shotgun (WGS) entry which is preliminary data.</text>
</comment>
<evidence type="ECO:0000259" key="7">
    <source>
        <dbReference type="PROSITE" id="PS50850"/>
    </source>
</evidence>
<dbReference type="GO" id="GO:0005886">
    <property type="term" value="C:plasma membrane"/>
    <property type="evidence" value="ECO:0007669"/>
    <property type="project" value="UniProtKB-SubCell"/>
</dbReference>
<proteinExistence type="predicted"/>
<evidence type="ECO:0000256" key="1">
    <source>
        <dbReference type="ARBA" id="ARBA00004651"/>
    </source>
</evidence>
<organism evidence="8 9">
    <name type="scientific">Pseudomonas asiatica</name>
    <dbReference type="NCBI Taxonomy" id="2219225"/>
    <lineage>
        <taxon>Bacteria</taxon>
        <taxon>Pseudomonadati</taxon>
        <taxon>Pseudomonadota</taxon>
        <taxon>Gammaproteobacteria</taxon>
        <taxon>Pseudomonadales</taxon>
        <taxon>Pseudomonadaceae</taxon>
        <taxon>Pseudomonas</taxon>
    </lineage>
</organism>
<accession>A0A9X4DJR5</accession>
<reference evidence="8" key="1">
    <citation type="submission" date="2022-07" db="EMBL/GenBank/DDBJ databases">
        <title>Multi-strain Analysis of Pseudomonas putida Reveals Metabolic and Genetic Diversity.</title>
        <authorList>
            <person name="Monk J.M."/>
        </authorList>
    </citation>
    <scope>NUCLEOTIDE SEQUENCE</scope>
    <source>
        <strain evidence="8">17633</strain>
    </source>
</reference>
<keyword evidence="5 6" id="KW-0472">Membrane</keyword>